<evidence type="ECO:0000313" key="5">
    <source>
        <dbReference type="Proteomes" id="UP000092598"/>
    </source>
</evidence>
<dbReference type="SUPFAM" id="SSF81296">
    <property type="entry name" value="E set domains"/>
    <property type="match status" value="1"/>
</dbReference>
<dbReference type="CDD" id="cd21177">
    <property type="entry name" value="LPMO_AA10"/>
    <property type="match status" value="1"/>
</dbReference>
<gene>
    <name evidence="4" type="ORF">SLINC_6536</name>
</gene>
<feature type="compositionally biased region" description="Polar residues" evidence="1">
    <location>
        <begin position="229"/>
        <end position="241"/>
    </location>
</feature>
<accession>A0A1B1MJG8</accession>
<keyword evidence="3" id="KW-0732">Signal</keyword>
<feature type="signal peptide" evidence="3">
    <location>
        <begin position="1"/>
        <end position="32"/>
    </location>
</feature>
<dbReference type="Pfam" id="PF03067">
    <property type="entry name" value="LPMO_10"/>
    <property type="match status" value="1"/>
</dbReference>
<reference evidence="4 5" key="1">
    <citation type="submission" date="2016-07" db="EMBL/GenBank/DDBJ databases">
        <title>Enhancement of antibiotic productionsby engineered nitrateutilization in actinobacteria.</title>
        <authorList>
            <person name="Meng S.C."/>
        </authorList>
    </citation>
    <scope>NUCLEOTIDE SEQUENCE [LARGE SCALE GENOMIC DNA]</scope>
    <source>
        <strain evidence="4 5">NRRL 2936</strain>
    </source>
</reference>
<dbReference type="PATRIC" id="fig|1915.4.peg.7214"/>
<dbReference type="InterPro" id="IPR051024">
    <property type="entry name" value="GlcNAc_Chitin_IntDeg"/>
</dbReference>
<evidence type="ECO:0000256" key="3">
    <source>
        <dbReference type="SAM" id="SignalP"/>
    </source>
</evidence>
<feature type="compositionally biased region" description="Low complexity" evidence="1">
    <location>
        <begin position="259"/>
        <end position="279"/>
    </location>
</feature>
<keyword evidence="2" id="KW-0472">Membrane</keyword>
<feature type="transmembrane region" description="Helical" evidence="2">
    <location>
        <begin position="299"/>
        <end position="318"/>
    </location>
</feature>
<dbReference type="AlphaFoldDB" id="A0A1B1MJG8"/>
<protein>
    <submittedName>
        <fullName evidence="4">Secreted cellulose-binding protein</fullName>
    </submittedName>
</protein>
<dbReference type="Gene3D" id="2.70.50.50">
    <property type="entry name" value="chitin-binding protein cbp21"/>
    <property type="match status" value="1"/>
</dbReference>
<keyword evidence="2" id="KW-0812">Transmembrane</keyword>
<feature type="compositionally biased region" description="Low complexity" evidence="1">
    <location>
        <begin position="286"/>
        <end position="299"/>
    </location>
</feature>
<sequence length="323" mass="32879">MSRMTAHRTAALVTAAASPLLLGLWAAAPAQAHGAPTDPVSRVFACSPDGGDASGSTACRAAVAANGAPFTAWDNLRVANVNGRDRQRIPDGELCSGGLPAYKGLDLPRSDWPSTTLDPGGTLTMRYVSTIPHTGTFKLFLTRPGYDPTRPLTWSDLPEKPFAEVTDPALTDGAYRIRATLPSDRTGRQVLYTIWQNSSTPDTYYSCSDVVFPAAKRAGGTGGEGGSGQRASTSPSPTPSVEKSPARTGPSPTADRSPATRAEAGTHAGAGTHADAGAAPSGTPVASAGGADSGSSAPMLAGGAATVLLLTGGAALALRLRRR</sequence>
<feature type="region of interest" description="Disordered" evidence="1">
    <location>
        <begin position="218"/>
        <end position="299"/>
    </location>
</feature>
<dbReference type="Proteomes" id="UP000092598">
    <property type="component" value="Chromosome"/>
</dbReference>
<dbReference type="OrthoDB" id="5179374at2"/>
<dbReference type="PANTHER" id="PTHR34823:SF1">
    <property type="entry name" value="CHITIN-BINDING TYPE-4 DOMAIN-CONTAINING PROTEIN"/>
    <property type="match status" value="1"/>
</dbReference>
<evidence type="ECO:0000313" key="4">
    <source>
        <dbReference type="EMBL" id="ANS68760.1"/>
    </source>
</evidence>
<feature type="compositionally biased region" description="Gly residues" evidence="1">
    <location>
        <begin position="219"/>
        <end position="228"/>
    </location>
</feature>
<dbReference type="STRING" id="1915.SLINC_6536"/>
<feature type="chain" id="PRO_5043646597" evidence="3">
    <location>
        <begin position="33"/>
        <end position="323"/>
    </location>
</feature>
<evidence type="ECO:0000256" key="1">
    <source>
        <dbReference type="SAM" id="MobiDB-lite"/>
    </source>
</evidence>
<dbReference type="KEGG" id="sls:SLINC_6536"/>
<dbReference type="PANTHER" id="PTHR34823">
    <property type="entry name" value="GLCNAC-BINDING PROTEIN A"/>
    <property type="match status" value="1"/>
</dbReference>
<dbReference type="RefSeq" id="WP_067441794.1">
    <property type="nucleotide sequence ID" value="NZ_CP016438.1"/>
</dbReference>
<evidence type="ECO:0000256" key="2">
    <source>
        <dbReference type="SAM" id="Phobius"/>
    </source>
</evidence>
<keyword evidence="2" id="KW-1133">Transmembrane helix</keyword>
<dbReference type="InterPro" id="IPR014756">
    <property type="entry name" value="Ig_E-set"/>
</dbReference>
<dbReference type="InterPro" id="IPR004302">
    <property type="entry name" value="Cellulose/chitin-bd_N"/>
</dbReference>
<proteinExistence type="predicted"/>
<keyword evidence="5" id="KW-1185">Reference proteome</keyword>
<name>A0A1B1MJG8_STRLN</name>
<organism evidence="4 5">
    <name type="scientific">Streptomyces lincolnensis</name>
    <dbReference type="NCBI Taxonomy" id="1915"/>
    <lineage>
        <taxon>Bacteria</taxon>
        <taxon>Bacillati</taxon>
        <taxon>Actinomycetota</taxon>
        <taxon>Actinomycetes</taxon>
        <taxon>Kitasatosporales</taxon>
        <taxon>Streptomycetaceae</taxon>
        <taxon>Streptomyces</taxon>
    </lineage>
</organism>
<dbReference type="EMBL" id="CP016438">
    <property type="protein sequence ID" value="ANS68760.1"/>
    <property type="molecule type" value="Genomic_DNA"/>
</dbReference>